<reference evidence="2" key="1">
    <citation type="submission" date="2021-06" db="EMBL/GenBank/DDBJ databases">
        <title>Parelaphostrongylus tenuis whole genome reference sequence.</title>
        <authorList>
            <person name="Garwood T.J."/>
            <person name="Larsen P.A."/>
            <person name="Fountain-Jones N.M."/>
            <person name="Garbe J.R."/>
            <person name="Macchietto M.G."/>
            <person name="Kania S.A."/>
            <person name="Gerhold R.W."/>
            <person name="Richards J.E."/>
            <person name="Wolf T.M."/>
        </authorList>
    </citation>
    <scope>NUCLEOTIDE SEQUENCE</scope>
    <source>
        <strain evidence="2">MNPRO001-30</strain>
        <tissue evidence="2">Meninges</tissue>
    </source>
</reference>
<keyword evidence="3" id="KW-1185">Reference proteome</keyword>
<dbReference type="Proteomes" id="UP001196413">
    <property type="component" value="Unassembled WGS sequence"/>
</dbReference>
<dbReference type="PROSITE" id="PS51257">
    <property type="entry name" value="PROKAR_LIPOPROTEIN"/>
    <property type="match status" value="1"/>
</dbReference>
<feature type="signal peptide" evidence="1">
    <location>
        <begin position="1"/>
        <end position="28"/>
    </location>
</feature>
<feature type="chain" id="PRO_5042080473" evidence="1">
    <location>
        <begin position="29"/>
        <end position="79"/>
    </location>
</feature>
<evidence type="ECO:0000313" key="2">
    <source>
        <dbReference type="EMBL" id="KAJ1367875.1"/>
    </source>
</evidence>
<keyword evidence="1" id="KW-0732">Signal</keyword>
<sequence>MRILTRPAKLPIRHAVITLLAAVTVVLGCGVTPTGQGSTRTFNVTGFTTLAVAMVYTGKPEVLLKLLAFQLASGKLRHL</sequence>
<name>A0AAD5R1J6_PARTN</name>
<protein>
    <submittedName>
        <fullName evidence="2">Uncharacterized protein</fullName>
    </submittedName>
</protein>
<comment type="caution">
    <text evidence="2">The sequence shown here is derived from an EMBL/GenBank/DDBJ whole genome shotgun (WGS) entry which is preliminary data.</text>
</comment>
<dbReference type="EMBL" id="JAHQIW010006030">
    <property type="protein sequence ID" value="KAJ1367875.1"/>
    <property type="molecule type" value="Genomic_DNA"/>
</dbReference>
<evidence type="ECO:0000256" key="1">
    <source>
        <dbReference type="SAM" id="SignalP"/>
    </source>
</evidence>
<proteinExistence type="predicted"/>
<evidence type="ECO:0000313" key="3">
    <source>
        <dbReference type="Proteomes" id="UP001196413"/>
    </source>
</evidence>
<accession>A0AAD5R1J6</accession>
<dbReference type="AlphaFoldDB" id="A0AAD5R1J6"/>
<gene>
    <name evidence="2" type="ORF">KIN20_028885</name>
</gene>
<organism evidence="2 3">
    <name type="scientific">Parelaphostrongylus tenuis</name>
    <name type="common">Meningeal worm</name>
    <dbReference type="NCBI Taxonomy" id="148309"/>
    <lineage>
        <taxon>Eukaryota</taxon>
        <taxon>Metazoa</taxon>
        <taxon>Ecdysozoa</taxon>
        <taxon>Nematoda</taxon>
        <taxon>Chromadorea</taxon>
        <taxon>Rhabditida</taxon>
        <taxon>Rhabditina</taxon>
        <taxon>Rhabditomorpha</taxon>
        <taxon>Strongyloidea</taxon>
        <taxon>Metastrongylidae</taxon>
        <taxon>Parelaphostrongylus</taxon>
    </lineage>
</organism>